<dbReference type="EMBL" id="VNHK01000017">
    <property type="protein sequence ID" value="TYO84890.1"/>
    <property type="molecule type" value="Genomic_DNA"/>
</dbReference>
<comment type="caution">
    <text evidence="1">The sequence shown here is derived from an EMBL/GenBank/DDBJ whole genome shotgun (WGS) entry which is preliminary data.</text>
</comment>
<organism evidence="1 2">
    <name type="scientific">Elizabethkingia miricola</name>
    <name type="common">Chryseobacterium miricola</name>
    <dbReference type="NCBI Taxonomy" id="172045"/>
    <lineage>
        <taxon>Bacteria</taxon>
        <taxon>Pseudomonadati</taxon>
        <taxon>Bacteroidota</taxon>
        <taxon>Flavobacteriia</taxon>
        <taxon>Flavobacteriales</taxon>
        <taxon>Weeksellaceae</taxon>
        <taxon>Elizabethkingia</taxon>
    </lineage>
</organism>
<protein>
    <submittedName>
        <fullName evidence="1">Uncharacterized protein</fullName>
    </submittedName>
</protein>
<name>A0ABY3NB53_ELIMR</name>
<keyword evidence="2" id="KW-1185">Reference proteome</keyword>
<sequence>MNIAEQILERLTPETTSQVFNTVSMDIQIEVLGHDITFCSNVVTPSMYNLALELSGHSPEKEYRFDPIKFEDWCRDHHLICLESPFFKGYVISTQNDVYWWAKYTQSDKKRCADALQEKLWIYDMKNGAMFPTLVESVRKCNDPYKPEIERFYLGDELILEWDHDSSKSLEEPLIK</sequence>
<gene>
    <name evidence="1" type="ORF">LX74_03695</name>
</gene>
<evidence type="ECO:0000313" key="2">
    <source>
        <dbReference type="Proteomes" id="UP000324513"/>
    </source>
</evidence>
<proteinExistence type="predicted"/>
<dbReference type="RefSeq" id="WP_065081777.1">
    <property type="nucleotide sequence ID" value="NZ_FLSS01000004.1"/>
</dbReference>
<accession>A0ABY3NB53</accession>
<evidence type="ECO:0000313" key="1">
    <source>
        <dbReference type="EMBL" id="TYO84890.1"/>
    </source>
</evidence>
<reference evidence="1 2" key="1">
    <citation type="submission" date="2019-07" db="EMBL/GenBank/DDBJ databases">
        <title>Genomic Encyclopedia of Archaeal and Bacterial Type Strains, Phase II (KMG-II): from individual species to whole genera.</title>
        <authorList>
            <person name="Goeker M."/>
        </authorList>
    </citation>
    <scope>NUCLEOTIDE SEQUENCE [LARGE SCALE GENOMIC DNA]</scope>
    <source>
        <strain evidence="1 2">DSM 14571</strain>
    </source>
</reference>
<dbReference type="Proteomes" id="UP000324513">
    <property type="component" value="Unassembled WGS sequence"/>
</dbReference>